<protein>
    <submittedName>
        <fullName evidence="1">DNA-binding transcriptional LysR family regulator</fullName>
    </submittedName>
</protein>
<accession>A0AAJ2BRT4</accession>
<keyword evidence="1" id="KW-0238">DNA-binding</keyword>
<name>A0AAJ2BRT4_9PSED</name>
<proteinExistence type="predicted"/>
<reference evidence="1" key="1">
    <citation type="submission" date="2023-08" db="EMBL/GenBank/DDBJ databases">
        <title>Functional and genomic diversity of the sorghum phyllosphere microbiome.</title>
        <authorList>
            <person name="Shade A."/>
        </authorList>
    </citation>
    <scope>NUCLEOTIDE SEQUENCE</scope>
    <source>
        <strain evidence="1">SORGH_AS_0201</strain>
    </source>
</reference>
<dbReference type="EMBL" id="JAVJAF010000001">
    <property type="protein sequence ID" value="MDR6235267.1"/>
    <property type="molecule type" value="Genomic_DNA"/>
</dbReference>
<comment type="caution">
    <text evidence="1">The sequence shown here is derived from an EMBL/GenBank/DDBJ whole genome shotgun (WGS) entry which is preliminary data.</text>
</comment>
<gene>
    <name evidence="1" type="ORF">QE440_003008</name>
</gene>
<sequence length="52" mass="5617">MADDLRSGALVPLLEAWNPGDLEPIHAVFIGGPAMPARVRVFVDFLVERLGS</sequence>
<evidence type="ECO:0000313" key="2">
    <source>
        <dbReference type="Proteomes" id="UP001268036"/>
    </source>
</evidence>
<organism evidence="1 2">
    <name type="scientific">Pseudomonas oryzihabitans</name>
    <dbReference type="NCBI Taxonomy" id="47885"/>
    <lineage>
        <taxon>Bacteria</taxon>
        <taxon>Pseudomonadati</taxon>
        <taxon>Pseudomonadota</taxon>
        <taxon>Gammaproteobacteria</taxon>
        <taxon>Pseudomonadales</taxon>
        <taxon>Pseudomonadaceae</taxon>
        <taxon>Pseudomonas</taxon>
    </lineage>
</organism>
<dbReference type="AlphaFoldDB" id="A0AAJ2BRT4"/>
<dbReference type="SUPFAM" id="SSF53850">
    <property type="entry name" value="Periplasmic binding protein-like II"/>
    <property type="match status" value="1"/>
</dbReference>
<evidence type="ECO:0000313" key="1">
    <source>
        <dbReference type="EMBL" id="MDR6235267.1"/>
    </source>
</evidence>
<dbReference type="Proteomes" id="UP001268036">
    <property type="component" value="Unassembled WGS sequence"/>
</dbReference>
<dbReference type="GO" id="GO:0003677">
    <property type="term" value="F:DNA binding"/>
    <property type="evidence" value="ECO:0007669"/>
    <property type="project" value="UniProtKB-KW"/>
</dbReference>
<dbReference type="Gene3D" id="3.40.190.10">
    <property type="entry name" value="Periplasmic binding protein-like II"/>
    <property type="match status" value="2"/>
</dbReference>